<dbReference type="EMBL" id="CASHTH010001226">
    <property type="protein sequence ID" value="CAI8012955.1"/>
    <property type="molecule type" value="Genomic_DNA"/>
</dbReference>
<protein>
    <submittedName>
        <fullName evidence="1">Molybdopterin synthase catalytic subunit 1</fullName>
    </submittedName>
</protein>
<organism evidence="1 2">
    <name type="scientific">Geodia barretti</name>
    <name type="common">Barrett's horny sponge</name>
    <dbReference type="NCBI Taxonomy" id="519541"/>
    <lineage>
        <taxon>Eukaryota</taxon>
        <taxon>Metazoa</taxon>
        <taxon>Porifera</taxon>
        <taxon>Demospongiae</taxon>
        <taxon>Heteroscleromorpha</taxon>
        <taxon>Tetractinellida</taxon>
        <taxon>Astrophorina</taxon>
        <taxon>Geodiidae</taxon>
        <taxon>Geodia</taxon>
    </lineage>
</organism>
<dbReference type="AlphaFoldDB" id="A0AA35WFX6"/>
<reference evidence="1" key="1">
    <citation type="submission" date="2023-03" db="EMBL/GenBank/DDBJ databases">
        <authorList>
            <person name="Steffen K."/>
            <person name="Cardenas P."/>
        </authorList>
    </citation>
    <scope>NUCLEOTIDE SEQUENCE</scope>
</reference>
<evidence type="ECO:0000313" key="2">
    <source>
        <dbReference type="Proteomes" id="UP001174909"/>
    </source>
</evidence>
<dbReference type="GO" id="GO:0006777">
    <property type="term" value="P:Mo-molybdopterin cofactor biosynthetic process"/>
    <property type="evidence" value="ECO:0007669"/>
    <property type="project" value="InterPro"/>
</dbReference>
<comment type="caution">
    <text evidence="1">The sequence shown here is derived from an EMBL/GenBank/DDBJ whole genome shotgun (WGS) entry which is preliminary data.</text>
</comment>
<dbReference type="InterPro" id="IPR003448">
    <property type="entry name" value="Mopterin_biosynth_MoaE"/>
</dbReference>
<proteinExistence type="predicted"/>
<keyword evidence="2" id="KW-1185">Reference proteome</keyword>
<evidence type="ECO:0000313" key="1">
    <source>
        <dbReference type="EMBL" id="CAI8012955.1"/>
    </source>
</evidence>
<accession>A0AA35WFX6</accession>
<dbReference type="InterPro" id="IPR036563">
    <property type="entry name" value="MoaE_sf"/>
</dbReference>
<gene>
    <name evidence="1" type="ORF">GBAR_LOCUS8262</name>
</gene>
<sequence length="159" mass="17627">MIILTAETLDPVAVTDSVRKDGNGAVVTFLGTTRDNFGGKTVTRLEYEAYDVMAIKKLEEVRESLCADYGIEDIAIAHRTGRVDVGQISLVVAVASPHRIKAFEACHEAVNRIKTIVPIWKKEWFADGSRWVACEDHEFADEAEHRHAHAERHATAVGD</sequence>
<dbReference type="SUPFAM" id="SSF54690">
    <property type="entry name" value="Molybdopterin synthase subunit MoaE"/>
    <property type="match status" value="1"/>
</dbReference>
<name>A0AA35WFX6_GEOBA</name>
<dbReference type="PANTHER" id="PTHR23404">
    <property type="entry name" value="MOLYBDOPTERIN SYNTHASE RELATED"/>
    <property type="match status" value="1"/>
</dbReference>
<dbReference type="CDD" id="cd00756">
    <property type="entry name" value="MoaE"/>
    <property type="match status" value="1"/>
</dbReference>
<dbReference type="Proteomes" id="UP001174909">
    <property type="component" value="Unassembled WGS sequence"/>
</dbReference>
<dbReference type="Pfam" id="PF02391">
    <property type="entry name" value="MoaE"/>
    <property type="match status" value="1"/>
</dbReference>
<dbReference type="Gene3D" id="3.90.1170.40">
    <property type="entry name" value="Molybdopterin biosynthesis MoaE subunit"/>
    <property type="match status" value="1"/>
</dbReference>